<dbReference type="InterPro" id="IPR011042">
    <property type="entry name" value="6-blade_b-propeller_TolB-like"/>
</dbReference>
<dbReference type="PANTHER" id="PTHR42060">
    <property type="entry name" value="NHL REPEAT-CONTAINING PROTEIN-RELATED"/>
    <property type="match status" value="1"/>
</dbReference>
<dbReference type="AlphaFoldDB" id="A0A6A6GZ53"/>
<reference evidence="3" key="1">
    <citation type="journal article" date="2020" name="Stud. Mycol.">
        <title>101 Dothideomycetes genomes: a test case for predicting lifestyles and emergence of pathogens.</title>
        <authorList>
            <person name="Haridas S."/>
            <person name="Albert R."/>
            <person name="Binder M."/>
            <person name="Bloem J."/>
            <person name="Labutti K."/>
            <person name="Salamov A."/>
            <person name="Andreopoulos B."/>
            <person name="Baker S."/>
            <person name="Barry K."/>
            <person name="Bills G."/>
            <person name="Bluhm B."/>
            <person name="Cannon C."/>
            <person name="Castanera R."/>
            <person name="Culley D."/>
            <person name="Daum C."/>
            <person name="Ezra D."/>
            <person name="Gonzalez J."/>
            <person name="Henrissat B."/>
            <person name="Kuo A."/>
            <person name="Liang C."/>
            <person name="Lipzen A."/>
            <person name="Lutzoni F."/>
            <person name="Magnuson J."/>
            <person name="Mondo S."/>
            <person name="Nolan M."/>
            <person name="Ohm R."/>
            <person name="Pangilinan J."/>
            <person name="Park H.-J."/>
            <person name="Ramirez L."/>
            <person name="Alfaro M."/>
            <person name="Sun H."/>
            <person name="Tritt A."/>
            <person name="Yoshinaga Y."/>
            <person name="Zwiers L.-H."/>
            <person name="Turgeon B."/>
            <person name="Goodwin S."/>
            <person name="Spatafora J."/>
            <person name="Crous P."/>
            <person name="Grigoriev I."/>
        </authorList>
    </citation>
    <scope>NUCLEOTIDE SEQUENCE</scope>
    <source>
        <strain evidence="3">Tuck. ex Michener</strain>
    </source>
</reference>
<sequence>MEILIVIALVLFSYFQLSVAAPVDQDPTLDTGANLTFALPAHVVHEFPEDTWIENLAVRSNGQILATEDSKPRIYQVDPFSKRNPIIIHEFNETASVLGIAEGAPDVFFVCTANYSSKLLQGYGEAYIFQVDMRGFSEEIPGSAKVSKVATIPGAGALDGLVYLGDDSSLLLVSDFLVGIIWSVDTTTGEVKIPINNTYTQSTGFGANGLRLHGQELYFTNSQHESLVRVPINSQGEAIGDFTVLAEGGFTPDDLAVDSQGDAYVTSFTIGKNGLVFIPRDGGQAMYIAGMAGPTSCAFGRTAIDRDTLYVSTSGGDYQYSTGNKVTVSGKILRVEVARHKK</sequence>
<evidence type="ECO:0000256" key="1">
    <source>
        <dbReference type="SAM" id="SignalP"/>
    </source>
</evidence>
<keyword evidence="1" id="KW-0732">Signal</keyword>
<feature type="signal peptide" evidence="1">
    <location>
        <begin position="1"/>
        <end position="20"/>
    </location>
</feature>
<dbReference type="OrthoDB" id="9977941at2759"/>
<keyword evidence="4" id="KW-1185">Reference proteome</keyword>
<accession>A0A6A6GZ53</accession>
<evidence type="ECO:0000259" key="2">
    <source>
        <dbReference type="Pfam" id="PF08450"/>
    </source>
</evidence>
<feature type="domain" description="SMP-30/Gluconolactonase/LRE-like region" evidence="2">
    <location>
        <begin position="209"/>
        <end position="314"/>
    </location>
</feature>
<dbReference type="SUPFAM" id="SSF63829">
    <property type="entry name" value="Calcium-dependent phosphotriesterase"/>
    <property type="match status" value="1"/>
</dbReference>
<organism evidence="3 4">
    <name type="scientific">Viridothelium virens</name>
    <name type="common">Speckled blister lichen</name>
    <name type="synonym">Trypethelium virens</name>
    <dbReference type="NCBI Taxonomy" id="1048519"/>
    <lineage>
        <taxon>Eukaryota</taxon>
        <taxon>Fungi</taxon>
        <taxon>Dikarya</taxon>
        <taxon>Ascomycota</taxon>
        <taxon>Pezizomycotina</taxon>
        <taxon>Dothideomycetes</taxon>
        <taxon>Dothideomycetes incertae sedis</taxon>
        <taxon>Trypetheliales</taxon>
        <taxon>Trypetheliaceae</taxon>
        <taxon>Viridothelium</taxon>
    </lineage>
</organism>
<name>A0A6A6GZ53_VIRVR</name>
<evidence type="ECO:0000313" key="4">
    <source>
        <dbReference type="Proteomes" id="UP000800092"/>
    </source>
</evidence>
<dbReference type="EMBL" id="ML991835">
    <property type="protein sequence ID" value="KAF2230838.1"/>
    <property type="molecule type" value="Genomic_DNA"/>
</dbReference>
<dbReference type="InterPro" id="IPR013658">
    <property type="entry name" value="SGL"/>
</dbReference>
<dbReference type="InterPro" id="IPR052998">
    <property type="entry name" value="Hetero-Diels-Alderase-like"/>
</dbReference>
<feature type="chain" id="PRO_5025610452" description="SMP-30/Gluconolactonase/LRE-like region domain-containing protein" evidence="1">
    <location>
        <begin position="21"/>
        <end position="342"/>
    </location>
</feature>
<protein>
    <recommendedName>
        <fullName evidence="2">SMP-30/Gluconolactonase/LRE-like region domain-containing protein</fullName>
    </recommendedName>
</protein>
<gene>
    <name evidence="3" type="ORF">EV356DRAFT_579714</name>
</gene>
<dbReference type="Proteomes" id="UP000800092">
    <property type="component" value="Unassembled WGS sequence"/>
</dbReference>
<dbReference type="PANTHER" id="PTHR42060:SF1">
    <property type="entry name" value="NHL REPEAT-CONTAINING PROTEIN"/>
    <property type="match status" value="1"/>
</dbReference>
<dbReference type="Gene3D" id="2.120.10.30">
    <property type="entry name" value="TolB, C-terminal domain"/>
    <property type="match status" value="1"/>
</dbReference>
<dbReference type="Pfam" id="PF08450">
    <property type="entry name" value="SGL"/>
    <property type="match status" value="1"/>
</dbReference>
<proteinExistence type="predicted"/>
<evidence type="ECO:0000313" key="3">
    <source>
        <dbReference type="EMBL" id="KAF2230838.1"/>
    </source>
</evidence>